<keyword evidence="2 6" id="KW-0602">Photosynthesis</keyword>
<dbReference type="AlphaFoldDB" id="B4VSU9"/>
<dbReference type="PANTHER" id="PTHR35299">
    <property type="entry name" value="RUBISCO ACCUMULATION FACTOR 1"/>
    <property type="match status" value="1"/>
</dbReference>
<dbReference type="RefSeq" id="WP_006101795.1">
    <property type="nucleotide sequence ID" value="NZ_DS989851.1"/>
</dbReference>
<feature type="region of interest" description="C-terminal beta-sheet" evidence="6">
    <location>
        <begin position="224"/>
        <end position="350"/>
    </location>
</feature>
<evidence type="ECO:0000256" key="1">
    <source>
        <dbReference type="ARBA" id="ARBA00022490"/>
    </source>
</evidence>
<dbReference type="OrthoDB" id="420612at2"/>
<feature type="domain" description="Rubisco accumulation factor 1 alpha-helical" evidence="8">
    <location>
        <begin position="93"/>
        <end position="198"/>
    </location>
</feature>
<comment type="similarity">
    <text evidence="6">Belongs to the RAF family.</text>
</comment>
<accession>B4VSU9</accession>
<dbReference type="GO" id="GO:0015977">
    <property type="term" value="P:carbon fixation"/>
    <property type="evidence" value="ECO:0007669"/>
    <property type="project" value="UniProtKB-UniRule"/>
</dbReference>
<dbReference type="InterPro" id="IPR040858">
    <property type="entry name" value="Raf1_C"/>
</dbReference>
<dbReference type="GO" id="GO:0015979">
    <property type="term" value="P:photosynthesis"/>
    <property type="evidence" value="ECO:0007669"/>
    <property type="project" value="UniProtKB-KW"/>
</dbReference>
<dbReference type="STRING" id="118168.MC7420_849"/>
<organism evidence="10 11">
    <name type="scientific">Coleofasciculus chthonoplastes PCC 7420</name>
    <dbReference type="NCBI Taxonomy" id="118168"/>
    <lineage>
        <taxon>Bacteria</taxon>
        <taxon>Bacillati</taxon>
        <taxon>Cyanobacteriota</taxon>
        <taxon>Cyanophyceae</taxon>
        <taxon>Coleofasciculales</taxon>
        <taxon>Coleofasciculaceae</taxon>
        <taxon>Coleofasciculus</taxon>
    </lineage>
</organism>
<feature type="region of interest" description="N-terminal alpha-helix" evidence="6">
    <location>
        <begin position="19"/>
        <end position="200"/>
    </location>
</feature>
<gene>
    <name evidence="6" type="primary">raf1</name>
    <name evidence="10" type="ORF">MC7420_849</name>
</gene>
<evidence type="ECO:0000256" key="6">
    <source>
        <dbReference type="HAMAP-Rule" id="MF_00856"/>
    </source>
</evidence>
<dbReference type="Proteomes" id="UP000003835">
    <property type="component" value="Unassembled WGS sequence"/>
</dbReference>
<dbReference type="PANTHER" id="PTHR35299:SF6">
    <property type="entry name" value="RUBISCO ACCUMULATION FACTOR 1"/>
    <property type="match status" value="1"/>
</dbReference>
<dbReference type="InterPro" id="IPR037494">
    <property type="entry name" value="RAF1"/>
</dbReference>
<keyword evidence="3 6" id="KW-0143">Chaperone</keyword>
<evidence type="ECO:0000259" key="9">
    <source>
        <dbReference type="Pfam" id="PF18579"/>
    </source>
</evidence>
<comment type="function">
    <text evidence="6">A major RuBisCO chaperone. Acts after GroEL-GroES chaperonin to fold and/or assemble the large subunit of RuBisCO (ccbL, rbcL). Cooperates with RbcX in RbcL folding, plays the major role in assembly of dimers into RbcL(8)-Raf1(8) intermediate complexes. RbcS replaces Raf1, leading to holoenzyme formation.</text>
</comment>
<evidence type="ECO:0000256" key="5">
    <source>
        <dbReference type="ARBA" id="ARBA00023859"/>
    </source>
</evidence>
<evidence type="ECO:0000256" key="3">
    <source>
        <dbReference type="ARBA" id="ARBA00023186"/>
    </source>
</evidence>
<dbReference type="GO" id="GO:0110102">
    <property type="term" value="P:ribulose bisphosphate carboxylase complex assembly"/>
    <property type="evidence" value="ECO:0007669"/>
    <property type="project" value="UniProtKB-UniRule"/>
</dbReference>
<proteinExistence type="inferred from homology"/>
<name>B4VSU9_9CYAN</name>
<dbReference type="Pfam" id="PF18087">
    <property type="entry name" value="RuBisCo_chap_C"/>
    <property type="match status" value="1"/>
</dbReference>
<keyword evidence="11" id="KW-1185">Reference proteome</keyword>
<comment type="subcellular location">
    <subcellularLocation>
        <location evidence="6">Cytoplasm</location>
    </subcellularLocation>
</comment>
<evidence type="ECO:0000259" key="8">
    <source>
        <dbReference type="Pfam" id="PF18578"/>
    </source>
</evidence>
<dbReference type="EMBL" id="DS989851">
    <property type="protein sequence ID" value="EDX74975.1"/>
    <property type="molecule type" value="Genomic_DNA"/>
</dbReference>
<evidence type="ECO:0000259" key="7">
    <source>
        <dbReference type="Pfam" id="PF18087"/>
    </source>
</evidence>
<sequence length="364" mass="41126">MTEISPGNPHHNPQANSETVDADALIQLLRRKERNWVEWGQACQQLQSAGYSSQAVFEQTGFEPIQQNQVIVASQVYETLVKAGVSEAVRSRFDRTGSDILYELRILTQPERAAAAEFIVARNLDADGAREVAKAMKELSRRRSLPEGFSDHPGDAVAYQYWKLAQQQQNLQERSRLVARGLMFAHSQSSRQEIEQLLTEPLGGNRRRAPRFPLYRVEASEQLPRLIPLAGEFPVTTAEFQQVETVKTKGAFQIVDSAHQQQIVAIPGWQIVAKAQEPLAILGNITQLPKQENQKSEAVLLIVDRKTPEWDADNYYMVDQSGTLAIQWFSEQPDIPLLGQLILVLRPKQILDEPLSQDLWQIDE</sequence>
<evidence type="ECO:0000313" key="11">
    <source>
        <dbReference type="Proteomes" id="UP000003835"/>
    </source>
</evidence>
<dbReference type="Pfam" id="PF18579">
    <property type="entry name" value="Raf1_HTH"/>
    <property type="match status" value="1"/>
</dbReference>
<reference evidence="10 11" key="1">
    <citation type="submission" date="2008-07" db="EMBL/GenBank/DDBJ databases">
        <authorList>
            <person name="Tandeau de Marsac N."/>
            <person name="Ferriera S."/>
            <person name="Johnson J."/>
            <person name="Kravitz S."/>
            <person name="Beeson K."/>
            <person name="Sutton G."/>
            <person name="Rogers Y.-H."/>
            <person name="Friedman R."/>
            <person name="Frazier M."/>
            <person name="Venter J.C."/>
        </authorList>
    </citation>
    <scope>NUCLEOTIDE SEQUENCE [LARGE SCALE GENOMIC DNA]</scope>
    <source>
        <strain evidence="10 11">PCC 7420</strain>
    </source>
</reference>
<dbReference type="HOGENOM" id="CLU_766477_0_0_3"/>
<evidence type="ECO:0000313" key="10">
    <source>
        <dbReference type="EMBL" id="EDX74975.1"/>
    </source>
</evidence>
<dbReference type="InterPro" id="IPR046382">
    <property type="entry name" value="Raf1_cyn"/>
</dbReference>
<feature type="domain" description="Rubisco accumulation factor 1 helix turn helix" evidence="9">
    <location>
        <begin position="21"/>
        <end position="81"/>
    </location>
</feature>
<dbReference type="GO" id="GO:0005737">
    <property type="term" value="C:cytoplasm"/>
    <property type="evidence" value="ECO:0007669"/>
    <property type="project" value="UniProtKB-SubCell"/>
</dbReference>
<dbReference type="Pfam" id="PF18578">
    <property type="entry name" value="Raf1_N"/>
    <property type="match status" value="1"/>
</dbReference>
<dbReference type="InterPro" id="IPR040781">
    <property type="entry name" value="Raf1_HTH"/>
</dbReference>
<evidence type="ECO:0000256" key="4">
    <source>
        <dbReference type="ARBA" id="ARBA00023300"/>
    </source>
</evidence>
<feature type="domain" description="Rubisco accumulation factor 1 C-terminal" evidence="7">
    <location>
        <begin position="213"/>
        <end position="349"/>
    </location>
</feature>
<dbReference type="HAMAP" id="MF_00856">
    <property type="entry name" value="Raf1"/>
    <property type="match status" value="1"/>
</dbReference>
<comment type="subunit">
    <text evidence="6">Homodimer. Forms an RbcL(8)-Raf1(8) complex. Forms complexes of many stoichiometries with RbcL with and without RbcS. RbcX and Raf1 can bind simultaneously to RbcL.</text>
</comment>
<evidence type="ECO:0000256" key="2">
    <source>
        <dbReference type="ARBA" id="ARBA00022531"/>
    </source>
</evidence>
<protein>
    <recommendedName>
        <fullName evidence="5 6">RuBisCO accumulation factor 1</fullName>
    </recommendedName>
</protein>
<dbReference type="InterPro" id="IPR041358">
    <property type="entry name" value="Raf1_N"/>
</dbReference>
<keyword evidence="1 6" id="KW-0963">Cytoplasm</keyword>
<comment type="domain">
    <text evidence="6">Has 3 domains, the N-terminal alpha-helical domain, an extended flexible linker and the C-terminal beta-sheet domain. The 2 C-terminal beta-sheet domains are swapped and pack against each other to form the dimer interface.</text>
</comment>
<dbReference type="eggNOG" id="ENOG502Z7IG">
    <property type="taxonomic scope" value="Bacteria"/>
</dbReference>
<keyword evidence="4 6" id="KW-0120">Carbon dioxide fixation</keyword>